<dbReference type="Proteomes" id="UP000224567">
    <property type="component" value="Unassembled WGS sequence"/>
</dbReference>
<name>A0A2G2VTC3_CAPBA</name>
<dbReference type="EMBL" id="MLFT02000010">
    <property type="protein sequence ID" value="PHT36221.1"/>
    <property type="molecule type" value="Genomic_DNA"/>
</dbReference>
<gene>
    <name evidence="1" type="ORF">CQW23_23921</name>
</gene>
<dbReference type="STRING" id="33114.A0A2G2VTC3"/>
<dbReference type="OrthoDB" id="772928at2759"/>
<dbReference type="AlphaFoldDB" id="A0A2G2VTC3"/>
<organism evidence="1 2">
    <name type="scientific">Capsicum baccatum</name>
    <name type="common">Peruvian pepper</name>
    <dbReference type="NCBI Taxonomy" id="33114"/>
    <lineage>
        <taxon>Eukaryota</taxon>
        <taxon>Viridiplantae</taxon>
        <taxon>Streptophyta</taxon>
        <taxon>Embryophyta</taxon>
        <taxon>Tracheophyta</taxon>
        <taxon>Spermatophyta</taxon>
        <taxon>Magnoliopsida</taxon>
        <taxon>eudicotyledons</taxon>
        <taxon>Gunneridae</taxon>
        <taxon>Pentapetalae</taxon>
        <taxon>asterids</taxon>
        <taxon>lamiids</taxon>
        <taxon>Solanales</taxon>
        <taxon>Solanaceae</taxon>
        <taxon>Solanoideae</taxon>
        <taxon>Capsiceae</taxon>
        <taxon>Capsicum</taxon>
    </lineage>
</organism>
<dbReference type="PANTHER" id="PTHR33649:SF12">
    <property type="entry name" value="NTEIG-E80 PROTEIN"/>
    <property type="match status" value="1"/>
</dbReference>
<dbReference type="Pfam" id="PF06521">
    <property type="entry name" value="PAR1"/>
    <property type="match status" value="1"/>
</dbReference>
<dbReference type="InterPro" id="IPR009489">
    <property type="entry name" value="PAR1"/>
</dbReference>
<accession>A0A2G2VTC3</accession>
<keyword evidence="2" id="KW-1185">Reference proteome</keyword>
<sequence length="229" mass="25536">MKEHIETKECVNACGVDRNSIGISSDSLFEPRLAAKLCSPACYQHCANIVDLYFNLAAEEGVYLPDLCNQNRNNPHRAMIELSSNGAASEDSVIASIVCDPNVWNAVMQNPALQEFLDSKKTSASFPDSDYKIDESVVDADFFSQSSQRSASSKSEAEESKFGNTFTNFLQNVTRTVTQIVVDIIKNLSDFFNKLFGGNKVFFNADGSAKLGDVRRHWEHLSWAWQSWL</sequence>
<dbReference type="PANTHER" id="PTHR33649">
    <property type="entry name" value="PAR1 PROTEIN"/>
    <property type="match status" value="1"/>
</dbReference>
<evidence type="ECO:0000313" key="2">
    <source>
        <dbReference type="Proteomes" id="UP000224567"/>
    </source>
</evidence>
<evidence type="ECO:0000313" key="1">
    <source>
        <dbReference type="EMBL" id="PHT36221.1"/>
    </source>
</evidence>
<reference evidence="2" key="2">
    <citation type="journal article" date="2017" name="J. Anim. Genet.">
        <title>Multiple reference genome sequences of hot pepper reveal the massive evolution of plant disease resistance genes by retroduplication.</title>
        <authorList>
            <person name="Kim S."/>
            <person name="Park J."/>
            <person name="Yeom S.-I."/>
            <person name="Kim Y.-M."/>
            <person name="Seo E."/>
            <person name="Kim K.-T."/>
            <person name="Kim M.-S."/>
            <person name="Lee J.M."/>
            <person name="Cheong K."/>
            <person name="Shin H.-S."/>
            <person name="Kim S.-B."/>
            <person name="Han K."/>
            <person name="Lee J."/>
            <person name="Park M."/>
            <person name="Lee H.-A."/>
            <person name="Lee H.-Y."/>
            <person name="Lee Y."/>
            <person name="Oh S."/>
            <person name="Lee J.H."/>
            <person name="Choi E."/>
            <person name="Choi E."/>
            <person name="Lee S.E."/>
            <person name="Jeon J."/>
            <person name="Kim H."/>
            <person name="Choi G."/>
            <person name="Song H."/>
            <person name="Lee J."/>
            <person name="Lee S.-C."/>
            <person name="Kwon J.-K."/>
            <person name="Lee H.-Y."/>
            <person name="Koo N."/>
            <person name="Hong Y."/>
            <person name="Kim R.W."/>
            <person name="Kang W.-H."/>
            <person name="Huh J.H."/>
            <person name="Kang B.-C."/>
            <person name="Yang T.-J."/>
            <person name="Lee Y.-H."/>
            <person name="Bennetzen J.L."/>
            <person name="Choi D."/>
        </authorList>
    </citation>
    <scope>NUCLEOTIDE SEQUENCE [LARGE SCALE GENOMIC DNA]</scope>
    <source>
        <strain evidence="2">cv. PBC81</strain>
    </source>
</reference>
<comment type="caution">
    <text evidence="1">The sequence shown here is derived from an EMBL/GenBank/DDBJ whole genome shotgun (WGS) entry which is preliminary data.</text>
</comment>
<reference evidence="1 2" key="1">
    <citation type="journal article" date="2017" name="Genome Biol.">
        <title>New reference genome sequences of hot pepper reveal the massive evolution of plant disease-resistance genes by retroduplication.</title>
        <authorList>
            <person name="Kim S."/>
            <person name="Park J."/>
            <person name="Yeom S.I."/>
            <person name="Kim Y.M."/>
            <person name="Seo E."/>
            <person name="Kim K.T."/>
            <person name="Kim M.S."/>
            <person name="Lee J.M."/>
            <person name="Cheong K."/>
            <person name="Shin H.S."/>
            <person name="Kim S.B."/>
            <person name="Han K."/>
            <person name="Lee J."/>
            <person name="Park M."/>
            <person name="Lee H.A."/>
            <person name="Lee H.Y."/>
            <person name="Lee Y."/>
            <person name="Oh S."/>
            <person name="Lee J.H."/>
            <person name="Choi E."/>
            <person name="Choi E."/>
            <person name="Lee S.E."/>
            <person name="Jeon J."/>
            <person name="Kim H."/>
            <person name="Choi G."/>
            <person name="Song H."/>
            <person name="Lee J."/>
            <person name="Lee S.C."/>
            <person name="Kwon J.K."/>
            <person name="Lee H.Y."/>
            <person name="Koo N."/>
            <person name="Hong Y."/>
            <person name="Kim R.W."/>
            <person name="Kang W.H."/>
            <person name="Huh J.H."/>
            <person name="Kang B.C."/>
            <person name="Yang T.J."/>
            <person name="Lee Y.H."/>
            <person name="Bennetzen J.L."/>
            <person name="Choi D."/>
        </authorList>
    </citation>
    <scope>NUCLEOTIDE SEQUENCE [LARGE SCALE GENOMIC DNA]</scope>
    <source>
        <strain evidence="2">cv. PBC81</strain>
    </source>
</reference>
<protein>
    <submittedName>
        <fullName evidence="1">Uncharacterized protein</fullName>
    </submittedName>
</protein>
<proteinExistence type="predicted"/>